<evidence type="ECO:0000256" key="2">
    <source>
        <dbReference type="ARBA" id="ARBA00022448"/>
    </source>
</evidence>
<feature type="transmembrane region" description="Helical" evidence="9">
    <location>
        <begin position="6"/>
        <end position="25"/>
    </location>
</feature>
<evidence type="ECO:0000256" key="7">
    <source>
        <dbReference type="ARBA" id="ARBA00023065"/>
    </source>
</evidence>
<dbReference type="eggNOG" id="COG3263">
    <property type="taxonomic scope" value="Bacteria"/>
</dbReference>
<proteinExistence type="predicted"/>
<dbReference type="GO" id="GO:1902600">
    <property type="term" value="P:proton transmembrane transport"/>
    <property type="evidence" value="ECO:0007669"/>
    <property type="project" value="InterPro"/>
</dbReference>
<keyword evidence="7" id="KW-0406">Ion transport</keyword>
<dbReference type="Pfam" id="PF00999">
    <property type="entry name" value="Na_H_Exchanger"/>
    <property type="match status" value="1"/>
</dbReference>
<organism evidence="11 12">
    <name type="scientific">Mesobacillus boroniphilus JCM 21738</name>
    <dbReference type="NCBI Taxonomy" id="1294265"/>
    <lineage>
        <taxon>Bacteria</taxon>
        <taxon>Bacillati</taxon>
        <taxon>Bacillota</taxon>
        <taxon>Bacilli</taxon>
        <taxon>Bacillales</taxon>
        <taxon>Bacillaceae</taxon>
        <taxon>Mesobacillus</taxon>
    </lineage>
</organism>
<dbReference type="InterPro" id="IPR006153">
    <property type="entry name" value="Cation/H_exchanger_TM"/>
</dbReference>
<keyword evidence="3" id="KW-0050">Antiport</keyword>
<evidence type="ECO:0000256" key="9">
    <source>
        <dbReference type="SAM" id="Phobius"/>
    </source>
</evidence>
<dbReference type="GO" id="GO:0005886">
    <property type="term" value="C:plasma membrane"/>
    <property type="evidence" value="ECO:0007669"/>
    <property type="project" value="UniProtKB-SubCell"/>
</dbReference>
<dbReference type="InterPro" id="IPR038770">
    <property type="entry name" value="Na+/solute_symporter_sf"/>
</dbReference>
<dbReference type="EMBL" id="BAUW01000082">
    <property type="protein sequence ID" value="GAE47539.1"/>
    <property type="molecule type" value="Genomic_DNA"/>
</dbReference>
<evidence type="ECO:0000313" key="12">
    <source>
        <dbReference type="Proteomes" id="UP000018949"/>
    </source>
</evidence>
<name>W4RV70_9BACI</name>
<feature type="transmembrane region" description="Helical" evidence="9">
    <location>
        <begin position="37"/>
        <end position="56"/>
    </location>
</feature>
<evidence type="ECO:0000256" key="4">
    <source>
        <dbReference type="ARBA" id="ARBA00022475"/>
    </source>
</evidence>
<feature type="transmembrane region" description="Helical" evidence="9">
    <location>
        <begin position="62"/>
        <end position="80"/>
    </location>
</feature>
<dbReference type="Gene3D" id="1.20.1530.20">
    <property type="match status" value="1"/>
</dbReference>
<evidence type="ECO:0000256" key="6">
    <source>
        <dbReference type="ARBA" id="ARBA00022989"/>
    </source>
</evidence>
<evidence type="ECO:0000256" key="3">
    <source>
        <dbReference type="ARBA" id="ARBA00022449"/>
    </source>
</evidence>
<gene>
    <name evidence="11" type="ORF">JCM21738_4530</name>
</gene>
<keyword evidence="2" id="KW-0813">Transport</keyword>
<keyword evidence="5 9" id="KW-0812">Transmembrane</keyword>
<protein>
    <submittedName>
        <fullName evidence="11">Na+/H+ antiporter</fullName>
    </submittedName>
</protein>
<comment type="subcellular location">
    <subcellularLocation>
        <location evidence="1">Cell membrane</location>
        <topology evidence="1">Multi-pass membrane protein</topology>
    </subcellularLocation>
</comment>
<evidence type="ECO:0000313" key="11">
    <source>
        <dbReference type="EMBL" id="GAE47539.1"/>
    </source>
</evidence>
<dbReference type="Proteomes" id="UP000018949">
    <property type="component" value="Unassembled WGS sequence"/>
</dbReference>
<keyword evidence="6 9" id="KW-1133">Transmembrane helix</keyword>
<evidence type="ECO:0000256" key="5">
    <source>
        <dbReference type="ARBA" id="ARBA00022692"/>
    </source>
</evidence>
<dbReference type="GO" id="GO:0015297">
    <property type="term" value="F:antiporter activity"/>
    <property type="evidence" value="ECO:0007669"/>
    <property type="project" value="UniProtKB-KW"/>
</dbReference>
<accession>W4RV70</accession>
<evidence type="ECO:0000256" key="8">
    <source>
        <dbReference type="ARBA" id="ARBA00023136"/>
    </source>
</evidence>
<evidence type="ECO:0000259" key="10">
    <source>
        <dbReference type="Pfam" id="PF00999"/>
    </source>
</evidence>
<keyword evidence="4" id="KW-1003">Cell membrane</keyword>
<comment type="caution">
    <text evidence="11">The sequence shown here is derived from an EMBL/GenBank/DDBJ whole genome shotgun (WGS) entry which is preliminary data.</text>
</comment>
<dbReference type="PANTHER" id="PTHR32507">
    <property type="entry name" value="NA(+)/H(+) ANTIPORTER 1"/>
    <property type="match status" value="1"/>
</dbReference>
<dbReference type="PANTHER" id="PTHR32507:SF7">
    <property type="entry name" value="K(+)_H(+) ANTIPORTER NHAP2"/>
    <property type="match status" value="1"/>
</dbReference>
<feature type="transmembrane region" description="Helical" evidence="9">
    <location>
        <begin position="92"/>
        <end position="113"/>
    </location>
</feature>
<evidence type="ECO:0000256" key="1">
    <source>
        <dbReference type="ARBA" id="ARBA00004651"/>
    </source>
</evidence>
<keyword evidence="12" id="KW-1185">Reference proteome</keyword>
<reference evidence="11" key="1">
    <citation type="submission" date="2013-12" db="EMBL/GenBank/DDBJ databases">
        <title>NBRP : Genome information of microbial organism related human and environment.</title>
        <authorList>
            <person name="Hattori M."/>
            <person name="Oshima K."/>
            <person name="Inaba H."/>
            <person name="Suda W."/>
            <person name="Sakamoto M."/>
            <person name="Iino T."/>
            <person name="Kitahara M."/>
            <person name="Oshida Y."/>
            <person name="Iida T."/>
            <person name="Kudo T."/>
            <person name="Itoh T."/>
            <person name="Ahmed I."/>
            <person name="Ohkuma M."/>
        </authorList>
    </citation>
    <scope>NUCLEOTIDE SEQUENCE [LARGE SCALE GENOMIC DNA]</scope>
    <source>
        <strain evidence="11">JCM 21738</strain>
    </source>
</reference>
<feature type="domain" description="Cation/H+ exchanger transmembrane" evidence="10">
    <location>
        <begin position="19"/>
        <end position="120"/>
    </location>
</feature>
<keyword evidence="8 9" id="KW-0472">Membrane</keyword>
<dbReference type="AlphaFoldDB" id="W4RV70"/>
<sequence length="121" mass="12886">MPEYVASTDSFILLLAVLFIVGVLTTRFSTRLGVPSLIFFIMVGMVMGSDVLGIIYFDNAAVAQMIGVIALIIILFEGGLQTNWKDVRPVIVPSLSLATIGVLLTSGLVAVAAKTILGLDW</sequence>